<feature type="compositionally biased region" description="Basic and acidic residues" evidence="1">
    <location>
        <begin position="310"/>
        <end position="321"/>
    </location>
</feature>
<feature type="compositionally biased region" description="Polar residues" evidence="1">
    <location>
        <begin position="204"/>
        <end position="220"/>
    </location>
</feature>
<dbReference type="SUPFAM" id="SSF81296">
    <property type="entry name" value="E set domains"/>
    <property type="match status" value="1"/>
</dbReference>
<dbReference type="GO" id="GO:0005737">
    <property type="term" value="C:cytoplasm"/>
    <property type="evidence" value="ECO:0007669"/>
    <property type="project" value="TreeGrafter"/>
</dbReference>
<evidence type="ECO:0000313" key="4">
    <source>
        <dbReference type="Proteomes" id="UP000007350"/>
    </source>
</evidence>
<accession>K2M2B3</accession>
<dbReference type="InterPro" id="IPR014756">
    <property type="entry name" value="Ig_E-set"/>
</dbReference>
<name>K2M2B3_TRYCR</name>
<dbReference type="Proteomes" id="UP000007350">
    <property type="component" value="Unassembled WGS sequence"/>
</dbReference>
<feature type="domain" description="Arrestin-like N-terminal" evidence="2">
    <location>
        <begin position="23"/>
        <end position="172"/>
    </location>
</feature>
<protein>
    <recommendedName>
        <fullName evidence="2">Arrestin-like N-terminal domain-containing protein</fullName>
    </recommendedName>
</protein>
<dbReference type="Pfam" id="PF00339">
    <property type="entry name" value="Arrestin_N"/>
    <property type="match status" value="1"/>
</dbReference>
<feature type="region of interest" description="Disordered" evidence="1">
    <location>
        <begin position="204"/>
        <end position="223"/>
    </location>
</feature>
<organism evidence="3 4">
    <name type="scientific">Trypanosoma cruzi marinkellei</name>
    <dbReference type="NCBI Taxonomy" id="85056"/>
    <lineage>
        <taxon>Eukaryota</taxon>
        <taxon>Discoba</taxon>
        <taxon>Euglenozoa</taxon>
        <taxon>Kinetoplastea</taxon>
        <taxon>Metakinetoplastina</taxon>
        <taxon>Trypanosomatida</taxon>
        <taxon>Trypanosomatidae</taxon>
        <taxon>Trypanosoma</taxon>
        <taxon>Schizotrypanum</taxon>
    </lineage>
</organism>
<comment type="caution">
    <text evidence="3">The sequence shown here is derived from an EMBL/GenBank/DDBJ whole genome shotgun (WGS) entry which is preliminary data.</text>
</comment>
<gene>
    <name evidence="3" type="ORF">MOQ_007159</name>
</gene>
<proteinExistence type="predicted"/>
<feature type="region of interest" description="Disordered" evidence="1">
    <location>
        <begin position="278"/>
        <end position="321"/>
    </location>
</feature>
<feature type="region of interest" description="Disordered" evidence="1">
    <location>
        <begin position="237"/>
        <end position="257"/>
    </location>
</feature>
<dbReference type="AlphaFoldDB" id="K2M2B3"/>
<dbReference type="PANTHER" id="PTHR11188">
    <property type="entry name" value="ARRESTIN DOMAIN CONTAINING PROTEIN"/>
    <property type="match status" value="1"/>
</dbReference>
<dbReference type="OrthoDB" id="2333384at2759"/>
<reference evidence="3 4" key="1">
    <citation type="journal article" date="2012" name="BMC Genomics">
        <title>Comparative genomic analysis of human infective Trypanosoma cruzi lineages with the bat-restricted subspecies T. cruzi marinkellei.</title>
        <authorList>
            <person name="Franzen O."/>
            <person name="Talavera-Lopez C."/>
            <person name="Ochaya S."/>
            <person name="Butler C.E."/>
            <person name="Messenger L.A."/>
            <person name="Lewis M.D."/>
            <person name="Llewellyn M.S."/>
            <person name="Marinkelle C.J."/>
            <person name="Tyler K.M."/>
            <person name="Miles M.A."/>
            <person name="Andersson B."/>
        </authorList>
    </citation>
    <scope>NUCLEOTIDE SEQUENCE [LARGE SCALE GENOMIC DNA]</scope>
    <source>
        <strain evidence="3 4">B7</strain>
    </source>
</reference>
<evidence type="ECO:0000259" key="2">
    <source>
        <dbReference type="Pfam" id="PF00339"/>
    </source>
</evidence>
<evidence type="ECO:0000313" key="3">
    <source>
        <dbReference type="EMBL" id="EKF29073.1"/>
    </source>
</evidence>
<dbReference type="InterPro" id="IPR050357">
    <property type="entry name" value="Arrestin_domain-protein"/>
</dbReference>
<dbReference type="GO" id="GO:0015031">
    <property type="term" value="P:protein transport"/>
    <property type="evidence" value="ECO:0007669"/>
    <property type="project" value="TreeGrafter"/>
</dbReference>
<sequence>MDLFHSTKPTSSFFVFLEKIQHYPGDTLRGVVEIAVEAPLSFTTLWARVLGEEKTRFGASLASRIDVETRCTTFYRQNVILAGDPPNPETQLTSEEDFSDRWSDNGGNFVEGSGAKTVVSKGLMPGTYSFPFSVQLPDVLPPSYVDHRNTGTSKLSYEVRAKLFAGTRVLAKHRVYFSLKLPPVNPERWIKAHVDKGFFLNTSSKSTVTTDNGSETSENDMGSKMVFIDHEVSLEGAAEPGREGGDGSSSSSKNALESTFEDATAKNFLKNAINNWTSPVSAHENGQGKGSDDTSGIIIPGVNEHNAGQRTDEQALERTEGHAGTYASPSIFLKETSSWEHHLEVPVNGVFKNGVVDVFLIVHQIIGIRGSQIRFRAVVDNTRGTSCIKKVKFRFVSRITMRSHAEEQDYKSVLTEKVLQQNISREENCGISEMEMALPGNTPLTLFTPGYSCRTFLEVKLSYAQGFLTQSGTAGVEIAIVDRLTDADSSRFSKHWTNRFLDRELGKNVCTSPDIICPFVKNGNIKVIQEVCEREMDPLLSSQSSTSTAHGGTKAPGRCIQRHRLNFDEVAYYARAMEATNPLLKIPWDARIEVEQNST</sequence>
<dbReference type="EMBL" id="AHKC01014145">
    <property type="protein sequence ID" value="EKF29073.1"/>
    <property type="molecule type" value="Genomic_DNA"/>
</dbReference>
<dbReference type="PANTHER" id="PTHR11188:SF17">
    <property type="entry name" value="FI21816P1"/>
    <property type="match status" value="1"/>
</dbReference>
<dbReference type="Gene3D" id="2.60.40.640">
    <property type="match status" value="1"/>
</dbReference>
<dbReference type="InterPro" id="IPR011021">
    <property type="entry name" value="Arrestin-like_N"/>
</dbReference>
<dbReference type="InterPro" id="IPR014752">
    <property type="entry name" value="Arrestin-like_C"/>
</dbReference>
<keyword evidence="4" id="KW-1185">Reference proteome</keyword>
<evidence type="ECO:0000256" key="1">
    <source>
        <dbReference type="SAM" id="MobiDB-lite"/>
    </source>
</evidence>